<reference evidence="2" key="1">
    <citation type="submission" date="2022-11" db="UniProtKB">
        <authorList>
            <consortium name="WormBaseParasite"/>
        </authorList>
    </citation>
    <scope>IDENTIFICATION</scope>
</reference>
<organism evidence="1 2">
    <name type="scientific">Panagrolaimus sp. PS1159</name>
    <dbReference type="NCBI Taxonomy" id="55785"/>
    <lineage>
        <taxon>Eukaryota</taxon>
        <taxon>Metazoa</taxon>
        <taxon>Ecdysozoa</taxon>
        <taxon>Nematoda</taxon>
        <taxon>Chromadorea</taxon>
        <taxon>Rhabditida</taxon>
        <taxon>Tylenchina</taxon>
        <taxon>Panagrolaimomorpha</taxon>
        <taxon>Panagrolaimoidea</taxon>
        <taxon>Panagrolaimidae</taxon>
        <taxon>Panagrolaimus</taxon>
    </lineage>
</organism>
<name>A0AC35F2V2_9BILA</name>
<sequence length="598" mass="65450">MDFKSIVILFGCVSVIDGLRFVDPVKYVGMNNVGNADMTTPTYPYKTEWTDVIFPVDHFSYTNADRFRLKYLYDNSTYKPGGPIFFYAGNEGSIEGFANNTGIIWDLAGQFNAFVVFAEHRYYGASQPYWNSSVSYSDIKKLGYLTSAQALADYAMFLPWFKQAWKLADNTPVVVFGGSYGGMLATWFRLRYPALTVGAWASSAPVTYFHNGGVAVGAFDEVVKNTFNTSGCNLTQLNRAFQAMTELGKTPAGRQQLTDIFKINPKTPLNSEADVAALKLYLQGGIEYMAMTDYPYPTSFLNPMPAWPVKTGCNNFASVVQSNTDDTSYLKGLLSITNVYFNTTGQASTTCLDSSKCGGDVNGGLDSGNPDGWDFQECTEIIIEMCSLGWPNDFFDSDCNSTNFLDFQYNLCTNIYGKIGWNKNFLREDAVKQEYGWDFSKATNILFTNGALDPWSAGGVNSATPGIGANGDPSRGIYVYKVDGSAHHLDLRQPASCDPSSVVSVRLQAVQIITCWINSSAPNCPFQPSALPSFSNMDPNTNCSYLTLGSYPWGQPAPSPTVTVSMPTTTTSSAITPFRFTVGSIIMLIVSVVAASFN</sequence>
<evidence type="ECO:0000313" key="2">
    <source>
        <dbReference type="WBParaSite" id="PS1159_v2.g13285.t1"/>
    </source>
</evidence>
<evidence type="ECO:0000313" key="1">
    <source>
        <dbReference type="Proteomes" id="UP000887580"/>
    </source>
</evidence>
<accession>A0AC35F2V2</accession>
<dbReference type="Proteomes" id="UP000887580">
    <property type="component" value="Unplaced"/>
</dbReference>
<proteinExistence type="predicted"/>
<protein>
    <submittedName>
        <fullName evidence="2">Uncharacterized protein</fullName>
    </submittedName>
</protein>
<dbReference type="WBParaSite" id="PS1159_v2.g13285.t1">
    <property type="protein sequence ID" value="PS1159_v2.g13285.t1"/>
    <property type="gene ID" value="PS1159_v2.g13285"/>
</dbReference>